<evidence type="ECO:0000313" key="10">
    <source>
        <dbReference type="Proteomes" id="UP001107558"/>
    </source>
</evidence>
<dbReference type="GO" id="GO:0007165">
    <property type="term" value="P:signal transduction"/>
    <property type="evidence" value="ECO:0007669"/>
    <property type="project" value="TreeGrafter"/>
</dbReference>
<protein>
    <recommendedName>
        <fullName evidence="8">Inositol-1-monophosphatase</fullName>
        <ecNumber evidence="8">3.1.3.25</ecNumber>
    </recommendedName>
</protein>
<dbReference type="PANTHER" id="PTHR20854">
    <property type="entry name" value="INOSITOL MONOPHOSPHATASE"/>
    <property type="match status" value="1"/>
</dbReference>
<dbReference type="Gene3D" id="3.40.190.80">
    <property type="match status" value="1"/>
</dbReference>
<reference evidence="9" key="1">
    <citation type="submission" date="2021-03" db="EMBL/GenBank/DDBJ databases">
        <title>Chromosome level genome of the anhydrobiotic midge Polypedilum vanderplanki.</title>
        <authorList>
            <person name="Yoshida Y."/>
            <person name="Kikawada T."/>
            <person name="Gusev O."/>
        </authorList>
    </citation>
    <scope>NUCLEOTIDE SEQUENCE</scope>
    <source>
        <strain evidence="9">NIAS01</strain>
        <tissue evidence="9">Whole body or cell culture</tissue>
    </source>
</reference>
<dbReference type="Pfam" id="PF00459">
    <property type="entry name" value="Inositol_P"/>
    <property type="match status" value="1"/>
</dbReference>
<evidence type="ECO:0000313" key="9">
    <source>
        <dbReference type="EMBL" id="KAG5669002.1"/>
    </source>
</evidence>
<comment type="catalytic activity">
    <reaction evidence="8">
        <text>a myo-inositol phosphate + H2O = myo-inositol + phosphate</text>
        <dbReference type="Rhea" id="RHEA:24056"/>
        <dbReference type="ChEBI" id="CHEBI:15377"/>
        <dbReference type="ChEBI" id="CHEBI:17268"/>
        <dbReference type="ChEBI" id="CHEBI:43474"/>
        <dbReference type="ChEBI" id="CHEBI:84139"/>
        <dbReference type="EC" id="3.1.3.25"/>
    </reaction>
</comment>
<feature type="binding site" evidence="7">
    <location>
        <position position="92"/>
    </location>
    <ligand>
        <name>Mg(2+)</name>
        <dbReference type="ChEBI" id="CHEBI:18420"/>
        <label>1</label>
        <note>catalytic</note>
    </ligand>
</feature>
<dbReference type="Proteomes" id="UP001107558">
    <property type="component" value="Chromosome 4"/>
</dbReference>
<feature type="binding site" evidence="7">
    <location>
        <position position="71"/>
    </location>
    <ligand>
        <name>Mg(2+)</name>
        <dbReference type="ChEBI" id="CHEBI:18420"/>
        <label>1</label>
        <note>catalytic</note>
    </ligand>
</feature>
<dbReference type="InterPro" id="IPR020550">
    <property type="entry name" value="Inositol_monophosphatase_CS"/>
</dbReference>
<dbReference type="Gene3D" id="3.30.540.10">
    <property type="entry name" value="Fructose-1,6-Bisphosphatase, subunit A, domain 1"/>
    <property type="match status" value="1"/>
</dbReference>
<dbReference type="SUPFAM" id="SSF56655">
    <property type="entry name" value="Carbohydrate phosphatase"/>
    <property type="match status" value="1"/>
</dbReference>
<dbReference type="InterPro" id="IPR020583">
    <property type="entry name" value="Inositol_monoP_metal-BS"/>
</dbReference>
<organism evidence="9 10">
    <name type="scientific">Polypedilum vanderplanki</name>
    <name type="common">Sleeping chironomid midge</name>
    <dbReference type="NCBI Taxonomy" id="319348"/>
    <lineage>
        <taxon>Eukaryota</taxon>
        <taxon>Metazoa</taxon>
        <taxon>Ecdysozoa</taxon>
        <taxon>Arthropoda</taxon>
        <taxon>Hexapoda</taxon>
        <taxon>Insecta</taxon>
        <taxon>Pterygota</taxon>
        <taxon>Neoptera</taxon>
        <taxon>Endopterygota</taxon>
        <taxon>Diptera</taxon>
        <taxon>Nematocera</taxon>
        <taxon>Chironomoidea</taxon>
        <taxon>Chironomidae</taxon>
        <taxon>Chironominae</taxon>
        <taxon>Polypedilum</taxon>
        <taxon>Polypedilum</taxon>
    </lineage>
</organism>
<dbReference type="PROSITE" id="PS00629">
    <property type="entry name" value="IMP_1"/>
    <property type="match status" value="1"/>
</dbReference>
<keyword evidence="6 7" id="KW-0460">Magnesium</keyword>
<dbReference type="GO" id="GO:0006020">
    <property type="term" value="P:inositol metabolic process"/>
    <property type="evidence" value="ECO:0007669"/>
    <property type="project" value="TreeGrafter"/>
</dbReference>
<dbReference type="PANTHER" id="PTHR20854:SF25">
    <property type="entry name" value="INOSITOL-1-MONOPHOSPHATASE"/>
    <property type="match status" value="1"/>
</dbReference>
<feature type="binding site" evidence="7">
    <location>
        <position position="95"/>
    </location>
    <ligand>
        <name>Mg(2+)</name>
        <dbReference type="ChEBI" id="CHEBI:18420"/>
        <label>1</label>
        <note>catalytic</note>
    </ligand>
</feature>
<dbReference type="PRINTS" id="PR00378">
    <property type="entry name" value="LIIMPHPHTASE"/>
</dbReference>
<keyword evidence="5 8" id="KW-0378">Hydrolase</keyword>
<keyword evidence="10" id="KW-1185">Reference proteome</keyword>
<dbReference type="InterPro" id="IPR000760">
    <property type="entry name" value="Inositol_monophosphatase-like"/>
</dbReference>
<dbReference type="InterPro" id="IPR033942">
    <property type="entry name" value="IMPase"/>
</dbReference>
<gene>
    <name evidence="9" type="ORF">PVAND_016905</name>
</gene>
<evidence type="ECO:0000256" key="5">
    <source>
        <dbReference type="ARBA" id="ARBA00022801"/>
    </source>
</evidence>
<evidence type="ECO:0000256" key="6">
    <source>
        <dbReference type="ARBA" id="ARBA00022842"/>
    </source>
</evidence>
<dbReference type="PROSITE" id="PS00630">
    <property type="entry name" value="IMP_2"/>
    <property type="match status" value="1"/>
</dbReference>
<feature type="binding site" evidence="7">
    <location>
        <position position="94"/>
    </location>
    <ligand>
        <name>Mg(2+)</name>
        <dbReference type="ChEBI" id="CHEBI:18420"/>
        <label>1</label>
        <note>catalytic</note>
    </ligand>
</feature>
<evidence type="ECO:0000256" key="7">
    <source>
        <dbReference type="PIRSR" id="PIRSR600760-2"/>
    </source>
</evidence>
<dbReference type="FunFam" id="3.40.190.80:FF:000002">
    <property type="entry name" value="Inositol-1-monophosphatase"/>
    <property type="match status" value="1"/>
</dbReference>
<dbReference type="EMBL" id="JADBJN010000004">
    <property type="protein sequence ID" value="KAG5669002.1"/>
    <property type="molecule type" value="Genomic_DNA"/>
</dbReference>
<dbReference type="FunFam" id="3.30.540.10:FF:000004">
    <property type="entry name" value="Inositol-1-monophosphatase"/>
    <property type="match status" value="1"/>
</dbReference>
<name>A0A9J6BH16_POLVA</name>
<evidence type="ECO:0000256" key="2">
    <source>
        <dbReference type="ARBA" id="ARBA00005152"/>
    </source>
</evidence>
<dbReference type="GO" id="GO:0046854">
    <property type="term" value="P:phosphatidylinositol phosphate biosynthetic process"/>
    <property type="evidence" value="ECO:0007669"/>
    <property type="project" value="InterPro"/>
</dbReference>
<proteinExistence type="inferred from homology"/>
<dbReference type="InterPro" id="IPR020552">
    <property type="entry name" value="Inositol_monoPase_Li-sen"/>
</dbReference>
<evidence type="ECO:0000256" key="4">
    <source>
        <dbReference type="ARBA" id="ARBA00022723"/>
    </source>
</evidence>
<dbReference type="PRINTS" id="PR00377">
    <property type="entry name" value="IMPHPHTASES"/>
</dbReference>
<dbReference type="GO" id="GO:0008934">
    <property type="term" value="F:inositol monophosphate 1-phosphatase activity"/>
    <property type="evidence" value="ECO:0007669"/>
    <property type="project" value="InterPro"/>
</dbReference>
<sequence>MSPEEIDDCFEFVRDLVRKCGEVLLEGFKDCGEVTIKTADHDLVTFYDGKIEEILIEGIKEKYPDHKFIAEEDSATKNRENILTSLPSWIIDPIDGTINFVKRLHFVCISVAFVIDRQLNFAFLYNPTLNEFFHARKNQGAFLNGKIISASKKEELRGSLVAHEISLGCVPEFTEAFIERARIFLLKTIGIRAIGSAALTLGYVANGTIDAYNIEHLKPWDIAAGALIIKEAGGVVIDKNGGEINLMKPDIIAAGTMKMAMEIKELLDEIDQKLEKEGKLPRQLFEKRNK</sequence>
<comment type="similarity">
    <text evidence="3 8">Belongs to the inositol monophosphatase superfamily.</text>
</comment>
<dbReference type="OrthoDB" id="10254945at2759"/>
<feature type="binding site" evidence="7">
    <location>
        <position position="221"/>
    </location>
    <ligand>
        <name>Mg(2+)</name>
        <dbReference type="ChEBI" id="CHEBI:18420"/>
        <label>1</label>
        <note>catalytic</note>
    </ligand>
</feature>
<dbReference type="AlphaFoldDB" id="A0A9J6BH16"/>
<dbReference type="GO" id="GO:0046872">
    <property type="term" value="F:metal ion binding"/>
    <property type="evidence" value="ECO:0007669"/>
    <property type="project" value="UniProtKB-KW"/>
</dbReference>
<comment type="cofactor">
    <cofactor evidence="1 7 8">
        <name>Mg(2+)</name>
        <dbReference type="ChEBI" id="CHEBI:18420"/>
    </cofactor>
</comment>
<comment type="caution">
    <text evidence="9">The sequence shown here is derived from an EMBL/GenBank/DDBJ whole genome shotgun (WGS) entry which is preliminary data.</text>
</comment>
<evidence type="ECO:0000256" key="3">
    <source>
        <dbReference type="ARBA" id="ARBA00009759"/>
    </source>
</evidence>
<accession>A0A9J6BH16</accession>
<keyword evidence="4 7" id="KW-0479">Metal-binding</keyword>
<evidence type="ECO:0000256" key="8">
    <source>
        <dbReference type="RuleBase" id="RU364068"/>
    </source>
</evidence>
<dbReference type="EC" id="3.1.3.25" evidence="8"/>
<comment type="pathway">
    <text evidence="2 8">Polyol metabolism; myo-inositol biosynthesis; myo-inositol from D-glucose 6-phosphate: step 2/2.</text>
</comment>
<dbReference type="CDD" id="cd01639">
    <property type="entry name" value="IMPase"/>
    <property type="match status" value="1"/>
</dbReference>
<evidence type="ECO:0000256" key="1">
    <source>
        <dbReference type="ARBA" id="ARBA00001946"/>
    </source>
</evidence>